<comment type="caution">
    <text evidence="2">The sequence shown here is derived from an EMBL/GenBank/DDBJ whole genome shotgun (WGS) entry which is preliminary data.</text>
</comment>
<reference evidence="2 3" key="1">
    <citation type="submission" date="2019-01" db="EMBL/GenBank/DDBJ databases">
        <authorList>
            <person name="Chen W.-M."/>
        </authorList>
    </citation>
    <scope>NUCLEOTIDE SEQUENCE [LARGE SCALE GENOMIC DNA]</scope>
    <source>
        <strain evidence="2 3">TER-1</strain>
    </source>
</reference>
<dbReference type="OrthoDB" id="9795501at2"/>
<dbReference type="RefSeq" id="WP_127730162.1">
    <property type="nucleotide sequence ID" value="NZ_SACP01000012.1"/>
</dbReference>
<dbReference type="Pfam" id="PF01370">
    <property type="entry name" value="Epimerase"/>
    <property type="match status" value="1"/>
</dbReference>
<dbReference type="AlphaFoldDB" id="A0A3S3U7Q3"/>
<dbReference type="InterPro" id="IPR050177">
    <property type="entry name" value="Lipid_A_modif_metabolic_enz"/>
</dbReference>
<dbReference type="Gene3D" id="3.40.50.720">
    <property type="entry name" value="NAD(P)-binding Rossmann-like Domain"/>
    <property type="match status" value="1"/>
</dbReference>
<dbReference type="Proteomes" id="UP000286997">
    <property type="component" value="Unassembled WGS sequence"/>
</dbReference>
<dbReference type="PANTHER" id="PTHR43245">
    <property type="entry name" value="BIFUNCTIONAL POLYMYXIN RESISTANCE PROTEIN ARNA"/>
    <property type="match status" value="1"/>
</dbReference>
<organism evidence="2 3">
    <name type="scientific">Methylobacterium oryzihabitans</name>
    <dbReference type="NCBI Taxonomy" id="2499852"/>
    <lineage>
        <taxon>Bacteria</taxon>
        <taxon>Pseudomonadati</taxon>
        <taxon>Pseudomonadota</taxon>
        <taxon>Alphaproteobacteria</taxon>
        <taxon>Hyphomicrobiales</taxon>
        <taxon>Methylobacteriaceae</taxon>
        <taxon>Methylobacterium</taxon>
    </lineage>
</organism>
<dbReference type="InterPro" id="IPR001509">
    <property type="entry name" value="Epimerase_deHydtase"/>
</dbReference>
<dbReference type="SUPFAM" id="SSF51735">
    <property type="entry name" value="NAD(P)-binding Rossmann-fold domains"/>
    <property type="match status" value="1"/>
</dbReference>
<name>A0A3S3U7Q3_9HYPH</name>
<dbReference type="InterPro" id="IPR036291">
    <property type="entry name" value="NAD(P)-bd_dom_sf"/>
</dbReference>
<dbReference type="PANTHER" id="PTHR43245:SF13">
    <property type="entry name" value="UDP-D-APIOSE_UDP-D-XYLOSE SYNTHASE 2"/>
    <property type="match status" value="1"/>
</dbReference>
<sequence>MRHHAVTGGAGFIASTLIDRLLAEGDRVLALDDLSRGRRAHVDRFADRPGFRFVAVDCADLPAYRAAMVQAHAAHPIDEVWHLAANSDIPAGIADPTIDLDGTFRTTFNTVLILRDLAIPALRFASSSAIYGDLGEAAIREEAGPLEPISNYGAMKLASEAQIRAAVEAFLPRADIFRFPNVVGVPATHGVMLDFVRKLKATPEELDVLGDGTQRKAYLHVEELVAAMLFIRDRATARYNVFNIGPRDDGITVSEIAGLVRDRVAPAAALRFGESARGWVGDVPRFRYDTSRLAALGWLPTLDSRAAIRRALDEIVRQEAGSSPDRR</sequence>
<evidence type="ECO:0000313" key="3">
    <source>
        <dbReference type="Proteomes" id="UP000286997"/>
    </source>
</evidence>
<accession>A0A3S3U7Q3</accession>
<proteinExistence type="predicted"/>
<feature type="domain" description="NAD-dependent epimerase/dehydratase" evidence="1">
    <location>
        <begin position="6"/>
        <end position="245"/>
    </location>
</feature>
<evidence type="ECO:0000259" key="1">
    <source>
        <dbReference type="Pfam" id="PF01370"/>
    </source>
</evidence>
<keyword evidence="3" id="KW-1185">Reference proteome</keyword>
<dbReference type="EMBL" id="SACP01000012">
    <property type="protein sequence ID" value="RVU17532.1"/>
    <property type="molecule type" value="Genomic_DNA"/>
</dbReference>
<protein>
    <submittedName>
        <fullName evidence="2">NAD-dependent epimerase/dehydratase family protein</fullName>
    </submittedName>
</protein>
<evidence type="ECO:0000313" key="2">
    <source>
        <dbReference type="EMBL" id="RVU17532.1"/>
    </source>
</evidence>
<dbReference type="Gene3D" id="3.90.25.10">
    <property type="entry name" value="UDP-galactose 4-epimerase, domain 1"/>
    <property type="match status" value="1"/>
</dbReference>
<gene>
    <name evidence="2" type="ORF">EOE48_14190</name>
</gene>